<dbReference type="Gene3D" id="2.40.160.20">
    <property type="match status" value="1"/>
</dbReference>
<keyword evidence="2 5" id="KW-0732">Signal</keyword>
<feature type="signal peptide" evidence="5">
    <location>
        <begin position="1"/>
        <end position="21"/>
    </location>
</feature>
<dbReference type="InterPro" id="IPR011250">
    <property type="entry name" value="OMP/PagP_B-barrel"/>
</dbReference>
<keyword evidence="3" id="KW-0472">Membrane</keyword>
<dbReference type="NCBIfam" id="TIGR01414">
    <property type="entry name" value="autotrans_barl"/>
    <property type="match status" value="1"/>
</dbReference>
<dbReference type="InterPro" id="IPR027385">
    <property type="entry name" value="Beta-barrel_OMP"/>
</dbReference>
<evidence type="ECO:0000313" key="7">
    <source>
        <dbReference type="EMBL" id="OHT18407.1"/>
    </source>
</evidence>
<dbReference type="RefSeq" id="WP_070932008.1">
    <property type="nucleotide sequence ID" value="NZ_MIPT01000001.1"/>
</dbReference>
<dbReference type="Pfam" id="PF13505">
    <property type="entry name" value="OMP_b-brl"/>
    <property type="match status" value="1"/>
</dbReference>
<dbReference type="Proteomes" id="UP000179467">
    <property type="component" value="Unassembled WGS sequence"/>
</dbReference>
<feature type="domain" description="Outer membrane protein beta-barrel" evidence="6">
    <location>
        <begin position="8"/>
        <end position="191"/>
    </location>
</feature>
<keyword evidence="8" id="KW-1185">Reference proteome</keyword>
<dbReference type="InterPro" id="IPR051692">
    <property type="entry name" value="OMP-like"/>
</dbReference>
<proteinExistence type="inferred from homology"/>
<sequence>MRKVATALLLASAVAATPALAQDNAGSFAGPRVEGVIGWDRTQANGGHDDGVLYGIGAGYDFQRGNTVFGLETELTDSDVKQCIGAATAADPRLCAKAGRDIYVGGRVGYVVGGSTLLYAKAGYTNGRYKVSADDGTVRISDGQNLDGIRVGAGAEYAIGPNSYLKAEYRYSNYEQGVSRHQALAGFGFRF</sequence>
<evidence type="ECO:0000256" key="4">
    <source>
        <dbReference type="ARBA" id="ARBA00038306"/>
    </source>
</evidence>
<evidence type="ECO:0000256" key="5">
    <source>
        <dbReference type="SAM" id="SignalP"/>
    </source>
</evidence>
<feature type="chain" id="PRO_5010265692" description="Outer membrane protein beta-barrel domain-containing protein" evidence="5">
    <location>
        <begin position="22"/>
        <end position="191"/>
    </location>
</feature>
<evidence type="ECO:0000259" key="6">
    <source>
        <dbReference type="Pfam" id="PF13505"/>
    </source>
</evidence>
<gene>
    <name evidence="7" type="ORF">BHE75_00378</name>
</gene>
<evidence type="ECO:0000256" key="3">
    <source>
        <dbReference type="ARBA" id="ARBA00023136"/>
    </source>
</evidence>
<evidence type="ECO:0000256" key="1">
    <source>
        <dbReference type="ARBA" id="ARBA00004370"/>
    </source>
</evidence>
<organism evidence="7 8">
    <name type="scientific">Edaphosphingomonas haloaromaticamans</name>
    <dbReference type="NCBI Taxonomy" id="653954"/>
    <lineage>
        <taxon>Bacteria</taxon>
        <taxon>Pseudomonadati</taxon>
        <taxon>Pseudomonadota</taxon>
        <taxon>Alphaproteobacteria</taxon>
        <taxon>Sphingomonadales</taxon>
        <taxon>Rhizorhabdaceae</taxon>
        <taxon>Edaphosphingomonas</taxon>
    </lineage>
</organism>
<dbReference type="InterPro" id="IPR006315">
    <property type="entry name" value="OM_autotransptr_brl_dom"/>
</dbReference>
<evidence type="ECO:0000313" key="8">
    <source>
        <dbReference type="Proteomes" id="UP000179467"/>
    </source>
</evidence>
<dbReference type="GO" id="GO:0019867">
    <property type="term" value="C:outer membrane"/>
    <property type="evidence" value="ECO:0007669"/>
    <property type="project" value="InterPro"/>
</dbReference>
<evidence type="ECO:0000256" key="2">
    <source>
        <dbReference type="ARBA" id="ARBA00022729"/>
    </source>
</evidence>
<dbReference type="PANTHER" id="PTHR34001">
    <property type="entry name" value="BLL7405 PROTEIN"/>
    <property type="match status" value="1"/>
</dbReference>
<dbReference type="EMBL" id="MIPT01000001">
    <property type="protein sequence ID" value="OHT18407.1"/>
    <property type="molecule type" value="Genomic_DNA"/>
</dbReference>
<comment type="similarity">
    <text evidence="4">Belongs to the Omp25/RopB family.</text>
</comment>
<comment type="caution">
    <text evidence="7">The sequence shown here is derived from an EMBL/GenBank/DDBJ whole genome shotgun (WGS) entry which is preliminary data.</text>
</comment>
<reference evidence="7 8" key="1">
    <citation type="submission" date="2016-09" db="EMBL/GenBank/DDBJ databases">
        <title>Metabolic pathway, cell adaptation mechanisms and a novel monoxygenase revealed through proteogenomic-transcription analysis of a Sphingomonas haloaromaticamans strain degrading the fungicide ortho-phenylphenol.</title>
        <authorList>
            <person name="Perruchon C."/>
            <person name="Papadopoulou E.S."/>
            <person name="Rousidou C."/>
            <person name="Vasileiadis S."/>
            <person name="Tanou G."/>
            <person name="Amoutzias G."/>
            <person name="Molassiotis A."/>
            <person name="Karpouzas D.G."/>
        </authorList>
    </citation>
    <scope>NUCLEOTIDE SEQUENCE [LARGE SCALE GENOMIC DNA]</scope>
    <source>
        <strain evidence="7 8">P3</strain>
    </source>
</reference>
<name>A0A1S1H8I9_9SPHN</name>
<dbReference type="SUPFAM" id="SSF56925">
    <property type="entry name" value="OMPA-like"/>
    <property type="match status" value="1"/>
</dbReference>
<dbReference type="PANTHER" id="PTHR34001:SF3">
    <property type="entry name" value="BLL7405 PROTEIN"/>
    <property type="match status" value="1"/>
</dbReference>
<dbReference type="OrthoDB" id="8222426at2"/>
<comment type="subcellular location">
    <subcellularLocation>
        <location evidence="1">Membrane</location>
    </subcellularLocation>
</comment>
<accession>A0A1S1H8I9</accession>
<dbReference type="AlphaFoldDB" id="A0A1S1H8I9"/>
<protein>
    <recommendedName>
        <fullName evidence="6">Outer membrane protein beta-barrel domain-containing protein</fullName>
    </recommendedName>
</protein>